<dbReference type="InterPro" id="IPR027410">
    <property type="entry name" value="TCP-1-like_intermed_sf"/>
</dbReference>
<dbReference type="GO" id="GO:0005737">
    <property type="term" value="C:cytoplasm"/>
    <property type="evidence" value="ECO:0007669"/>
    <property type="project" value="UniProtKB-SubCell"/>
</dbReference>
<keyword evidence="10" id="KW-1185">Reference proteome</keyword>
<evidence type="ECO:0000256" key="4">
    <source>
        <dbReference type="ARBA" id="ARBA00022741"/>
    </source>
</evidence>
<keyword evidence="6 8" id="KW-0143">Chaperone</keyword>
<keyword evidence="3" id="KW-0963">Cytoplasm</keyword>
<evidence type="ECO:0000256" key="3">
    <source>
        <dbReference type="ARBA" id="ARBA00022490"/>
    </source>
</evidence>
<dbReference type="PROSITE" id="PS00750">
    <property type="entry name" value="TCP1_1"/>
    <property type="match status" value="1"/>
</dbReference>
<organism evidence="9 10">
    <name type="scientific">Chondrus crispus</name>
    <name type="common">Carrageen Irish moss</name>
    <name type="synonym">Polymorpha crispa</name>
    <dbReference type="NCBI Taxonomy" id="2769"/>
    <lineage>
        <taxon>Eukaryota</taxon>
        <taxon>Rhodophyta</taxon>
        <taxon>Florideophyceae</taxon>
        <taxon>Rhodymeniophycidae</taxon>
        <taxon>Gigartinales</taxon>
        <taxon>Gigartinaceae</taxon>
        <taxon>Chondrus</taxon>
    </lineage>
</organism>
<evidence type="ECO:0000313" key="9">
    <source>
        <dbReference type="EMBL" id="CDF32243.1"/>
    </source>
</evidence>
<dbReference type="RefSeq" id="XP_005711908.1">
    <property type="nucleotide sequence ID" value="XM_005711851.1"/>
</dbReference>
<dbReference type="KEGG" id="ccp:CHC_T00007622001"/>
<dbReference type="InterPro" id="IPR027413">
    <property type="entry name" value="GROEL-like_equatorial_sf"/>
</dbReference>
<dbReference type="GeneID" id="17319617"/>
<dbReference type="NCBIfam" id="TIGR02346">
    <property type="entry name" value="chap_CCT_theta"/>
    <property type="match status" value="1"/>
</dbReference>
<dbReference type="FunFam" id="3.50.7.10:FF:000008">
    <property type="entry name" value="T-complex protein 1 subunit theta"/>
    <property type="match status" value="1"/>
</dbReference>
<dbReference type="GO" id="GO:0051082">
    <property type="term" value="F:unfolded protein binding"/>
    <property type="evidence" value="ECO:0007669"/>
    <property type="project" value="InterPro"/>
</dbReference>
<dbReference type="PhylomeDB" id="R7Q2X1"/>
<evidence type="ECO:0000256" key="2">
    <source>
        <dbReference type="ARBA" id="ARBA00008020"/>
    </source>
</evidence>
<accession>R7Q2X1</accession>
<dbReference type="EMBL" id="HG001460">
    <property type="protein sequence ID" value="CDF32243.1"/>
    <property type="molecule type" value="Genomic_DNA"/>
</dbReference>
<dbReference type="InterPro" id="IPR002423">
    <property type="entry name" value="Cpn60/GroEL/TCP-1"/>
</dbReference>
<name>R7Q2X1_CHOCR</name>
<dbReference type="Pfam" id="PF00118">
    <property type="entry name" value="Cpn60_TCP1"/>
    <property type="match status" value="1"/>
</dbReference>
<evidence type="ECO:0000256" key="5">
    <source>
        <dbReference type="ARBA" id="ARBA00022840"/>
    </source>
</evidence>
<dbReference type="GO" id="GO:0005524">
    <property type="term" value="F:ATP binding"/>
    <property type="evidence" value="ECO:0007669"/>
    <property type="project" value="UniProtKB-KW"/>
</dbReference>
<dbReference type="Proteomes" id="UP000012073">
    <property type="component" value="Unassembled WGS sequence"/>
</dbReference>
<protein>
    <recommendedName>
        <fullName evidence="7">CCT-theta</fullName>
    </recommendedName>
</protein>
<keyword evidence="5 8" id="KW-0067">ATP-binding</keyword>
<evidence type="ECO:0000256" key="7">
    <source>
        <dbReference type="ARBA" id="ARBA00029602"/>
    </source>
</evidence>
<reference evidence="10" key="1">
    <citation type="journal article" date="2013" name="Proc. Natl. Acad. Sci. U.S.A.">
        <title>Genome structure and metabolic features in the red seaweed Chondrus crispus shed light on evolution of the Archaeplastida.</title>
        <authorList>
            <person name="Collen J."/>
            <person name="Porcel B."/>
            <person name="Carre W."/>
            <person name="Ball S.G."/>
            <person name="Chaparro C."/>
            <person name="Tonon T."/>
            <person name="Barbeyron T."/>
            <person name="Michel G."/>
            <person name="Noel B."/>
            <person name="Valentin K."/>
            <person name="Elias M."/>
            <person name="Artiguenave F."/>
            <person name="Arun A."/>
            <person name="Aury J.M."/>
            <person name="Barbosa-Neto J.F."/>
            <person name="Bothwell J.H."/>
            <person name="Bouget F.Y."/>
            <person name="Brillet L."/>
            <person name="Cabello-Hurtado F."/>
            <person name="Capella-Gutierrez S."/>
            <person name="Charrier B."/>
            <person name="Cladiere L."/>
            <person name="Cock J.M."/>
            <person name="Coelho S.M."/>
            <person name="Colleoni C."/>
            <person name="Czjzek M."/>
            <person name="Da Silva C."/>
            <person name="Delage L."/>
            <person name="Denoeud F."/>
            <person name="Deschamps P."/>
            <person name="Dittami S.M."/>
            <person name="Gabaldon T."/>
            <person name="Gachon C.M."/>
            <person name="Groisillier A."/>
            <person name="Herve C."/>
            <person name="Jabbari K."/>
            <person name="Katinka M."/>
            <person name="Kloareg B."/>
            <person name="Kowalczyk N."/>
            <person name="Labadie K."/>
            <person name="Leblanc C."/>
            <person name="Lopez P.J."/>
            <person name="McLachlan D.H."/>
            <person name="Meslet-Cladiere L."/>
            <person name="Moustafa A."/>
            <person name="Nehr Z."/>
            <person name="Nyvall Collen P."/>
            <person name="Panaud O."/>
            <person name="Partensky F."/>
            <person name="Poulain J."/>
            <person name="Rensing S.A."/>
            <person name="Rousvoal S."/>
            <person name="Samson G."/>
            <person name="Symeonidi A."/>
            <person name="Weissenbach J."/>
            <person name="Zambounis A."/>
            <person name="Wincker P."/>
            <person name="Boyen C."/>
        </authorList>
    </citation>
    <scope>NUCLEOTIDE SEQUENCE [LARGE SCALE GENOMIC DNA]</scope>
    <source>
        <strain evidence="10">cv. Stackhouse</strain>
    </source>
</reference>
<dbReference type="Gramene" id="CDF32243">
    <property type="protein sequence ID" value="CDF32243"/>
    <property type="gene ID" value="CHC_T00007622001"/>
</dbReference>
<proteinExistence type="inferred from homology"/>
<dbReference type="Gene3D" id="3.50.7.10">
    <property type="entry name" value="GroEL"/>
    <property type="match status" value="1"/>
</dbReference>
<comment type="similarity">
    <text evidence="2 8">Belongs to the TCP-1 chaperonin family.</text>
</comment>
<sequence>MAPSYVPNQGLSGLLKEGTKQVSGLDDAVLRNIDACRQLSALVRSSLGPNGMNKMIVNHLNKLFVTSDAATIVRELEVVHPAAKLIVMASEAQEREVGDGTGFVVAFAGELLDQAENLLRMGLNTAEVVQGYERAGQEALGILQELAVHKVSDIRDIKSVSKALTSCIASKQYGLEGTLAPLIAKACISVMPANANMFSVENIRVAKMLGGSITNSTVVQGAVLLRGSEGTIKRVSDARVAVYTCDFEASQSETKGTVLLKSAEEFTNYTKSEESMLESKIKAISEAGVSVIAAPKFGEVAMHFLEKYKIMAIKCMSKFDLRRVARTTKAIALAKMQTPTTDEIGRGDLVQVEEIGSTKCTVFRQEKEGSRLATILLRASTQNLLDDIDRAIDDAVNVFKGMTKDPRFVAGAGACELELSRRLQKFAETRPGLDQYCISKYAEALEVIPRVLAETSGLDATNMISTLVAAHAAGKATAGLDVEEGAVMDSVEASVFDQLIVKHWGIKLATDAVATILRVDQIIMAKTAGGPKPRDMQAGDANDEAP</sequence>
<dbReference type="PROSITE" id="PS00995">
    <property type="entry name" value="TCP1_3"/>
    <property type="match status" value="1"/>
</dbReference>
<dbReference type="InterPro" id="IPR017998">
    <property type="entry name" value="Chaperone_TCP-1"/>
</dbReference>
<dbReference type="PANTHER" id="PTHR11353">
    <property type="entry name" value="CHAPERONIN"/>
    <property type="match status" value="1"/>
</dbReference>
<dbReference type="InterPro" id="IPR002194">
    <property type="entry name" value="Chaperonin_TCP-1_CS"/>
</dbReference>
<dbReference type="GO" id="GO:0140662">
    <property type="term" value="F:ATP-dependent protein folding chaperone"/>
    <property type="evidence" value="ECO:0007669"/>
    <property type="project" value="InterPro"/>
</dbReference>
<dbReference type="GO" id="GO:0016887">
    <property type="term" value="F:ATP hydrolysis activity"/>
    <property type="evidence" value="ECO:0007669"/>
    <property type="project" value="InterPro"/>
</dbReference>
<dbReference type="PRINTS" id="PR00304">
    <property type="entry name" value="TCOMPLEXTCP1"/>
</dbReference>
<evidence type="ECO:0000256" key="6">
    <source>
        <dbReference type="ARBA" id="ARBA00023186"/>
    </source>
</evidence>
<evidence type="ECO:0000313" key="10">
    <source>
        <dbReference type="Proteomes" id="UP000012073"/>
    </source>
</evidence>
<dbReference type="SUPFAM" id="SSF54849">
    <property type="entry name" value="GroEL-intermediate domain like"/>
    <property type="match status" value="1"/>
</dbReference>
<dbReference type="Gene3D" id="1.10.560.10">
    <property type="entry name" value="GroEL-like equatorial domain"/>
    <property type="match status" value="1"/>
</dbReference>
<dbReference type="InterPro" id="IPR027409">
    <property type="entry name" value="GroEL-like_apical_dom_sf"/>
</dbReference>
<dbReference type="SUPFAM" id="SSF48592">
    <property type="entry name" value="GroEL equatorial domain-like"/>
    <property type="match status" value="1"/>
</dbReference>
<dbReference type="CDD" id="cd03341">
    <property type="entry name" value="TCP1_theta"/>
    <property type="match status" value="1"/>
</dbReference>
<dbReference type="SUPFAM" id="SSF52029">
    <property type="entry name" value="GroEL apical domain-like"/>
    <property type="match status" value="1"/>
</dbReference>
<comment type="subcellular location">
    <subcellularLocation>
        <location evidence="1">Cytoplasm</location>
    </subcellularLocation>
</comment>
<dbReference type="OrthoDB" id="1748577at2759"/>
<dbReference type="InterPro" id="IPR012721">
    <property type="entry name" value="Chap_CCT_theta"/>
</dbReference>
<dbReference type="AlphaFoldDB" id="R7Q2X1"/>
<dbReference type="STRING" id="2769.R7Q2X1"/>
<gene>
    <name evidence="9" type="ORF">CHC_T00007622001</name>
</gene>
<evidence type="ECO:0000256" key="8">
    <source>
        <dbReference type="RuleBase" id="RU004187"/>
    </source>
</evidence>
<keyword evidence="4 8" id="KW-0547">Nucleotide-binding</keyword>
<dbReference type="Gene3D" id="3.30.260.10">
    <property type="entry name" value="TCP-1-like chaperonin intermediate domain"/>
    <property type="match status" value="1"/>
</dbReference>
<dbReference type="OMA" id="WGLKYAV"/>
<evidence type="ECO:0000256" key="1">
    <source>
        <dbReference type="ARBA" id="ARBA00004496"/>
    </source>
</evidence>